<reference evidence="3" key="1">
    <citation type="journal article" date="2019" name="Int. J. Syst. Evol. Microbiol.">
        <title>The Global Catalogue of Microorganisms (GCM) 10K type strain sequencing project: providing services to taxonomists for standard genome sequencing and annotation.</title>
        <authorList>
            <consortium name="The Broad Institute Genomics Platform"/>
            <consortium name="The Broad Institute Genome Sequencing Center for Infectious Disease"/>
            <person name="Wu L."/>
            <person name="Ma J."/>
        </authorList>
    </citation>
    <scope>NUCLEOTIDE SEQUENCE [LARGE SCALE GENOMIC DNA]</scope>
    <source>
        <strain evidence="3">JCM 31202</strain>
    </source>
</reference>
<name>A0ABW3ELT1_9ACTN</name>
<comment type="caution">
    <text evidence="2">The sequence shown here is derived from an EMBL/GenBank/DDBJ whole genome shotgun (WGS) entry which is preliminary data.</text>
</comment>
<feature type="transmembrane region" description="Helical" evidence="1">
    <location>
        <begin position="35"/>
        <end position="55"/>
    </location>
</feature>
<feature type="transmembrane region" description="Helical" evidence="1">
    <location>
        <begin position="6"/>
        <end position="26"/>
    </location>
</feature>
<keyword evidence="1" id="KW-0472">Membrane</keyword>
<sequence>MIKEAFGRPALVVCGTLALGAFGAWVDEGLGRDALGMFIIVLGAIFCGPGTFFYASGASPLGCVTLLAGAFAALAFGVGLSLEINTRLLREHGVDAECRFQRRLPPPSENSRRWRLECPDGRTADLTTDRLTRNADGLVPVRYDPRGRTDAVEAADWESRSENPWPRRMLFGGGAVVVCLPFAAAWTRPLEDDDL</sequence>
<proteinExistence type="predicted"/>
<evidence type="ECO:0008006" key="4">
    <source>
        <dbReference type="Google" id="ProtNLM"/>
    </source>
</evidence>
<protein>
    <recommendedName>
        <fullName evidence="4">DUF3592 domain-containing protein</fullName>
    </recommendedName>
</protein>
<dbReference type="RefSeq" id="WP_378296409.1">
    <property type="nucleotide sequence ID" value="NZ_JBHTJA010000004.1"/>
</dbReference>
<keyword evidence="1" id="KW-0812">Transmembrane</keyword>
<evidence type="ECO:0000256" key="1">
    <source>
        <dbReference type="SAM" id="Phobius"/>
    </source>
</evidence>
<keyword evidence="3" id="KW-1185">Reference proteome</keyword>
<dbReference type="EMBL" id="JBHTJA010000004">
    <property type="protein sequence ID" value="MFD0899549.1"/>
    <property type="molecule type" value="Genomic_DNA"/>
</dbReference>
<gene>
    <name evidence="2" type="ORF">ACFQ11_04040</name>
</gene>
<dbReference type="Proteomes" id="UP001596972">
    <property type="component" value="Unassembled WGS sequence"/>
</dbReference>
<keyword evidence="1" id="KW-1133">Transmembrane helix</keyword>
<evidence type="ECO:0000313" key="2">
    <source>
        <dbReference type="EMBL" id="MFD0899549.1"/>
    </source>
</evidence>
<organism evidence="2 3">
    <name type="scientific">Actinomadura sediminis</name>
    <dbReference type="NCBI Taxonomy" id="1038904"/>
    <lineage>
        <taxon>Bacteria</taxon>
        <taxon>Bacillati</taxon>
        <taxon>Actinomycetota</taxon>
        <taxon>Actinomycetes</taxon>
        <taxon>Streptosporangiales</taxon>
        <taxon>Thermomonosporaceae</taxon>
        <taxon>Actinomadura</taxon>
    </lineage>
</organism>
<evidence type="ECO:0000313" key="3">
    <source>
        <dbReference type="Proteomes" id="UP001596972"/>
    </source>
</evidence>
<accession>A0ABW3ELT1</accession>
<feature type="transmembrane region" description="Helical" evidence="1">
    <location>
        <begin position="169"/>
        <end position="187"/>
    </location>
</feature>
<feature type="transmembrane region" description="Helical" evidence="1">
    <location>
        <begin position="61"/>
        <end position="82"/>
    </location>
</feature>